<evidence type="ECO:0000259" key="7">
    <source>
        <dbReference type="Pfam" id="PF17390"/>
    </source>
</evidence>
<evidence type="ECO:0000259" key="4">
    <source>
        <dbReference type="Pfam" id="PF05592"/>
    </source>
</evidence>
<feature type="domain" description="Alpha-L-rhamnosidase concanavalin-like" evidence="4">
    <location>
        <begin position="321"/>
        <end position="420"/>
    </location>
</feature>
<dbReference type="EC" id="3.2.1.40" evidence="2"/>
<dbReference type="SUPFAM" id="SSF48208">
    <property type="entry name" value="Six-hairpin glycosidases"/>
    <property type="match status" value="1"/>
</dbReference>
<dbReference type="Gene3D" id="2.60.40.10">
    <property type="entry name" value="Immunoglobulins"/>
    <property type="match status" value="1"/>
</dbReference>
<protein>
    <recommendedName>
        <fullName evidence="2">alpha-L-rhamnosidase</fullName>
        <ecNumber evidence="2">3.2.1.40</ecNumber>
    </recommendedName>
</protein>
<feature type="domain" description="Alpha-L-rhamnosidase C-terminal" evidence="7">
    <location>
        <begin position="775"/>
        <end position="844"/>
    </location>
</feature>
<dbReference type="PANTHER" id="PTHR33307:SF6">
    <property type="entry name" value="ALPHA-RHAMNOSIDASE (EUROFUNG)-RELATED"/>
    <property type="match status" value="1"/>
</dbReference>
<keyword evidence="9" id="KW-1185">Reference proteome</keyword>
<dbReference type="InterPro" id="IPR035396">
    <property type="entry name" value="Bac_rhamnosid6H"/>
</dbReference>
<dbReference type="EMBL" id="JAUHPW010000001">
    <property type="protein sequence ID" value="MDN4474745.1"/>
    <property type="molecule type" value="Genomic_DNA"/>
</dbReference>
<evidence type="ECO:0000259" key="6">
    <source>
        <dbReference type="Pfam" id="PF17389"/>
    </source>
</evidence>
<reference evidence="8" key="1">
    <citation type="submission" date="2023-06" db="EMBL/GenBank/DDBJ databases">
        <title>Sysu t00192.</title>
        <authorList>
            <person name="Gao L."/>
            <person name="Fang B.-Z."/>
            <person name="Li W.-J."/>
        </authorList>
    </citation>
    <scope>NUCLEOTIDE SEQUENCE</scope>
    <source>
        <strain evidence="8">SYSU T00192</strain>
    </source>
</reference>
<comment type="catalytic activity">
    <reaction evidence="1">
        <text>Hydrolysis of terminal non-reducing alpha-L-rhamnose residues in alpha-L-rhamnosides.</text>
        <dbReference type="EC" id="3.2.1.40"/>
    </reaction>
</comment>
<dbReference type="InterPro" id="IPR013737">
    <property type="entry name" value="Bac_rhamnosid_N"/>
</dbReference>
<dbReference type="InterPro" id="IPR013783">
    <property type="entry name" value="Ig-like_fold"/>
</dbReference>
<evidence type="ECO:0000256" key="3">
    <source>
        <dbReference type="ARBA" id="ARBA00022801"/>
    </source>
</evidence>
<dbReference type="Pfam" id="PF25788">
    <property type="entry name" value="Ig_Rha78A_N"/>
    <property type="match status" value="1"/>
</dbReference>
<evidence type="ECO:0000256" key="2">
    <source>
        <dbReference type="ARBA" id="ARBA00012652"/>
    </source>
</evidence>
<evidence type="ECO:0000313" key="9">
    <source>
        <dbReference type="Proteomes" id="UP001172728"/>
    </source>
</evidence>
<dbReference type="Pfam" id="PF17390">
    <property type="entry name" value="Bac_rhamnosid_C"/>
    <property type="match status" value="1"/>
</dbReference>
<proteinExistence type="predicted"/>
<dbReference type="PIRSF" id="PIRSF010631">
    <property type="entry name" value="A-rhamnsds"/>
    <property type="match status" value="1"/>
</dbReference>
<accession>A0ABT8G6H6</accession>
<dbReference type="InterPro" id="IPR008928">
    <property type="entry name" value="6-hairpin_glycosidase_sf"/>
</dbReference>
<dbReference type="GO" id="GO:0016787">
    <property type="term" value="F:hydrolase activity"/>
    <property type="evidence" value="ECO:0007669"/>
    <property type="project" value="UniProtKB-KW"/>
</dbReference>
<dbReference type="Gene3D" id="1.50.10.10">
    <property type="match status" value="1"/>
</dbReference>
<dbReference type="InterPro" id="IPR008902">
    <property type="entry name" value="Rhamnosid_concanavalin"/>
</dbReference>
<dbReference type="Proteomes" id="UP001172728">
    <property type="component" value="Unassembled WGS sequence"/>
</dbReference>
<dbReference type="InterPro" id="IPR035398">
    <property type="entry name" value="Bac_rhamnosid_C"/>
</dbReference>
<comment type="caution">
    <text evidence="8">The sequence shown here is derived from an EMBL/GenBank/DDBJ whole genome shotgun (WGS) entry which is preliminary data.</text>
</comment>
<dbReference type="InterPro" id="IPR012341">
    <property type="entry name" value="6hp_glycosidase-like_sf"/>
</dbReference>
<dbReference type="RefSeq" id="WP_301131140.1">
    <property type="nucleotide sequence ID" value="NZ_JAUHPW010000001.1"/>
</dbReference>
<keyword evidence="3 8" id="KW-0378">Hydrolase</keyword>
<gene>
    <name evidence="8" type="ORF">QQX09_02625</name>
</gene>
<feature type="domain" description="Alpha-L-rhamnosidase six-hairpin glycosidase" evidence="6">
    <location>
        <begin position="425"/>
        <end position="773"/>
    </location>
</feature>
<evidence type="ECO:0000313" key="8">
    <source>
        <dbReference type="EMBL" id="MDN4474745.1"/>
    </source>
</evidence>
<sequence length="950" mass="101466">MTQLWLDGRGGPRFLASPTPTLTWTTASDREGWLQSAAQVELSLAGEATVADLDGRGSVAVAWPFAPLAPYTRGSVRVRVRAEGEEWSAWSTAVEVLTGPLGAEDVSASFVTAAAPLVEDEATRPTVRAAGAVEVRAGLARAVLTSTALGVYEPVVNGAVATDEVLAPGWTVYQDRLLFQTVDVTDLLHEGANVVGAEVAEGWHRERFGFDGAFSVAYEGETSLLMQLRLEYADGTVETHGTGEGWLATRTGPTLSASIYQGERRDERLADDGLASLADGAPALADAAPARIVPHPAAALEPAAAPPVRRIETVAPVETTTLEDGTVRLDLGENLVGWLRIRATAPAGTEITLRHAEVIEDGALGTRPLRHAANTDTVVVGASGTVDFAPRFTFHGFRYAEVSGLPSADALDSAEAVVIHTDMVRTGWWECSDPLLTQLHRNVVWGMRGNFVSLPTDCPQRDERLGWTGDIQVFAPTAAYLYDSGAMLGSWLRDLEAEQTRFDGVVPNFVPNPVPGTPVLPAAAWGDAATLVPDALFTALGDAAVLARQYASMTAWAETVLAAADEDGLWVGGFQFGDWLDPSAPPHNPSAAKADPDIVATAYLYRTLVACERAATVLDLPEDATRWNALADRTRASFLATYVTPTGRILSDSHTVYALAIAFGLLDGDARRQAAGDRLAELVVSHGFRIRTGFVGTPLLCDALTTTGHRDVAHRLIAETGLPSWLYPVTMGATTIWERWDSMLPDGSINPGEMTSFNHYALGAVADWLHRDVAGLSPVEPGYRTARIAPRPGGSLTSASTAHDSAYGRFEVAWTLADGTLAVTATVPPNTTAVVSLPGLEDFEVGSGSYTWEVPFAGEARAPQRITMDTRISDLAWDPATAGRIMGVWGRTGYFIGFGWNDGGRWRPDTTFRNGLPMMTPPQLAVLGAELDAINVQHGLEPCGEEHWRL</sequence>
<dbReference type="PANTHER" id="PTHR33307">
    <property type="entry name" value="ALPHA-RHAMNOSIDASE (EUROFUNG)"/>
    <property type="match status" value="1"/>
</dbReference>
<dbReference type="Gene3D" id="2.60.120.260">
    <property type="entry name" value="Galactose-binding domain-like"/>
    <property type="match status" value="2"/>
</dbReference>
<dbReference type="Pfam" id="PF17389">
    <property type="entry name" value="Bac_rhamnosid6H"/>
    <property type="match status" value="1"/>
</dbReference>
<dbReference type="Pfam" id="PF08531">
    <property type="entry name" value="Bac_rhamnosid_N"/>
    <property type="match status" value="1"/>
</dbReference>
<evidence type="ECO:0000259" key="5">
    <source>
        <dbReference type="Pfam" id="PF08531"/>
    </source>
</evidence>
<feature type="domain" description="Bacterial alpha-L-rhamnosidase N-terminal" evidence="5">
    <location>
        <begin position="139"/>
        <end position="311"/>
    </location>
</feature>
<dbReference type="InterPro" id="IPR016007">
    <property type="entry name" value="Alpha_rhamnosid"/>
</dbReference>
<evidence type="ECO:0000256" key="1">
    <source>
        <dbReference type="ARBA" id="ARBA00001445"/>
    </source>
</evidence>
<name>A0ABT8G6H6_9MICO</name>
<dbReference type="Gene3D" id="2.60.420.10">
    <property type="entry name" value="Maltose phosphorylase, domain 3"/>
    <property type="match status" value="1"/>
</dbReference>
<organism evidence="8 9">
    <name type="scientific">Demequina litoralis</name>
    <dbReference type="NCBI Taxonomy" id="3051660"/>
    <lineage>
        <taxon>Bacteria</taxon>
        <taxon>Bacillati</taxon>
        <taxon>Actinomycetota</taxon>
        <taxon>Actinomycetes</taxon>
        <taxon>Micrococcales</taxon>
        <taxon>Demequinaceae</taxon>
        <taxon>Demequina</taxon>
    </lineage>
</organism>
<dbReference type="Pfam" id="PF05592">
    <property type="entry name" value="Bac_rhamnosid"/>
    <property type="match status" value="1"/>
</dbReference>